<dbReference type="STRING" id="35722.A0A0B7N3R5"/>
<reference evidence="1 2" key="1">
    <citation type="submission" date="2014-09" db="EMBL/GenBank/DDBJ databases">
        <authorList>
            <person name="Ellenberger Sabrina"/>
        </authorList>
    </citation>
    <scope>NUCLEOTIDE SEQUENCE [LARGE SCALE GENOMIC DNA]</scope>
    <source>
        <strain evidence="1 2">CBS 412.66</strain>
    </source>
</reference>
<proteinExistence type="predicted"/>
<dbReference type="EMBL" id="LN727224">
    <property type="protein sequence ID" value="CEP12022.1"/>
    <property type="molecule type" value="Genomic_DNA"/>
</dbReference>
<dbReference type="OrthoDB" id="2248168at2759"/>
<organism evidence="1 2">
    <name type="scientific">Parasitella parasitica</name>
    <dbReference type="NCBI Taxonomy" id="35722"/>
    <lineage>
        <taxon>Eukaryota</taxon>
        <taxon>Fungi</taxon>
        <taxon>Fungi incertae sedis</taxon>
        <taxon>Mucoromycota</taxon>
        <taxon>Mucoromycotina</taxon>
        <taxon>Mucoromycetes</taxon>
        <taxon>Mucorales</taxon>
        <taxon>Mucorineae</taxon>
        <taxon>Mucoraceae</taxon>
        <taxon>Parasitella</taxon>
    </lineage>
</organism>
<evidence type="ECO:0000313" key="1">
    <source>
        <dbReference type="EMBL" id="CEP12022.1"/>
    </source>
</evidence>
<protein>
    <submittedName>
        <fullName evidence="1">Uncharacterized protein</fullName>
    </submittedName>
</protein>
<gene>
    <name evidence="1" type="primary">PARPA_05929.1 scaffold 20170</name>
</gene>
<name>A0A0B7N3R5_9FUNG</name>
<dbReference type="Proteomes" id="UP000054107">
    <property type="component" value="Unassembled WGS sequence"/>
</dbReference>
<keyword evidence="2" id="KW-1185">Reference proteome</keyword>
<accession>A0A0B7N3R5</accession>
<sequence>MASSTEKHKVRDPTSFTDRTIESWAEKAKQQERASLNIAPNLDIAFGEPNVQSYLSQTMSHLEAIEPYYIAMDCAQFEGKTKKFFEISFTNEERRVAALNCPFHLQNKAIVVSPTLDSSARIVYVGITGIPGLNSVSIRNRLTEIHSPCGDILELGLHYMLLSGHWFNGRGFATLNCATDETYNGKLKHQMPFNEYCNITLIWSNMGVVCKECHSDEHIKAGLSSL</sequence>
<evidence type="ECO:0000313" key="2">
    <source>
        <dbReference type="Proteomes" id="UP000054107"/>
    </source>
</evidence>
<dbReference type="AlphaFoldDB" id="A0A0B7N3R5"/>